<evidence type="ECO:0000313" key="9">
    <source>
        <dbReference type="RefSeq" id="XP_006812306.1"/>
    </source>
</evidence>
<evidence type="ECO:0000313" key="8">
    <source>
        <dbReference type="Proteomes" id="UP000694865"/>
    </source>
</evidence>
<gene>
    <name evidence="9" type="primary">LOC100372653</name>
</gene>
<dbReference type="Pfam" id="PF01135">
    <property type="entry name" value="PCMT"/>
    <property type="match status" value="1"/>
</dbReference>
<evidence type="ECO:0000256" key="3">
    <source>
        <dbReference type="ARBA" id="ARBA00022490"/>
    </source>
</evidence>
<evidence type="ECO:0000256" key="4">
    <source>
        <dbReference type="ARBA" id="ARBA00022603"/>
    </source>
</evidence>
<dbReference type="Proteomes" id="UP000694865">
    <property type="component" value="Unplaced"/>
</dbReference>
<comment type="similarity">
    <text evidence="2 7">Belongs to the methyltransferase superfamily. L-isoaspartyl/D-aspartyl protein methyltransferase family.</text>
</comment>
<reference evidence="9" key="1">
    <citation type="submission" date="2025-08" db="UniProtKB">
        <authorList>
            <consortium name="RefSeq"/>
        </authorList>
    </citation>
    <scope>IDENTIFICATION</scope>
    <source>
        <tissue evidence="9">Testes</tissue>
    </source>
</reference>
<organism evidence="8 9">
    <name type="scientific">Saccoglossus kowalevskii</name>
    <name type="common">Acorn worm</name>
    <dbReference type="NCBI Taxonomy" id="10224"/>
    <lineage>
        <taxon>Eukaryota</taxon>
        <taxon>Metazoa</taxon>
        <taxon>Hemichordata</taxon>
        <taxon>Enteropneusta</taxon>
        <taxon>Harrimaniidae</taxon>
        <taxon>Saccoglossus</taxon>
    </lineage>
</organism>
<dbReference type="CDD" id="cd02440">
    <property type="entry name" value="AdoMet_MTases"/>
    <property type="match status" value="1"/>
</dbReference>
<dbReference type="Gene3D" id="3.40.50.150">
    <property type="entry name" value="Vaccinia Virus protein VP39"/>
    <property type="match status" value="1"/>
</dbReference>
<comment type="catalytic activity">
    <reaction evidence="7">
        <text>[protein]-L-isoaspartate + S-adenosyl-L-methionine = [protein]-L-isoaspartate alpha-methyl ester + S-adenosyl-L-homocysteine</text>
        <dbReference type="Rhea" id="RHEA:12705"/>
        <dbReference type="Rhea" id="RHEA-COMP:12143"/>
        <dbReference type="Rhea" id="RHEA-COMP:12144"/>
        <dbReference type="ChEBI" id="CHEBI:57856"/>
        <dbReference type="ChEBI" id="CHEBI:59789"/>
        <dbReference type="ChEBI" id="CHEBI:90596"/>
        <dbReference type="ChEBI" id="CHEBI:90598"/>
        <dbReference type="EC" id="2.1.1.77"/>
    </reaction>
</comment>
<evidence type="ECO:0000256" key="6">
    <source>
        <dbReference type="ARBA" id="ARBA00022691"/>
    </source>
</evidence>
<dbReference type="PROSITE" id="PS01279">
    <property type="entry name" value="PCMT"/>
    <property type="match status" value="1"/>
</dbReference>
<accession>A0ABM0LX15</accession>
<keyword evidence="6 7" id="KW-0949">S-adenosyl-L-methionine</keyword>
<keyword evidence="8" id="KW-1185">Reference proteome</keyword>
<evidence type="ECO:0000256" key="7">
    <source>
        <dbReference type="RuleBase" id="RU003802"/>
    </source>
</evidence>
<dbReference type="InterPro" id="IPR029063">
    <property type="entry name" value="SAM-dependent_MTases_sf"/>
</dbReference>
<dbReference type="InterPro" id="IPR000682">
    <property type="entry name" value="PCMT"/>
</dbReference>
<evidence type="ECO:0000256" key="5">
    <source>
        <dbReference type="ARBA" id="ARBA00022679"/>
    </source>
</evidence>
<dbReference type="NCBIfam" id="TIGR00080">
    <property type="entry name" value="pimt"/>
    <property type="match status" value="1"/>
</dbReference>
<comment type="subcellular location">
    <subcellularLocation>
        <location evidence="1">Cytoplasm</location>
    </subcellularLocation>
</comment>
<dbReference type="PANTHER" id="PTHR11579:SF0">
    <property type="entry name" value="PROTEIN-L-ISOASPARTATE(D-ASPARTATE) O-METHYLTRANSFERASE"/>
    <property type="match status" value="1"/>
</dbReference>
<protein>
    <recommendedName>
        <fullName evidence="7">Protein-L-isoaspartate O-methyltransferase</fullName>
        <ecNumber evidence="7">2.1.1.77</ecNumber>
    </recommendedName>
</protein>
<evidence type="ECO:0000256" key="1">
    <source>
        <dbReference type="ARBA" id="ARBA00004496"/>
    </source>
</evidence>
<keyword evidence="5 7" id="KW-0808">Transferase</keyword>
<dbReference type="EC" id="2.1.1.77" evidence="7"/>
<dbReference type="GeneID" id="100372653"/>
<keyword evidence="3" id="KW-0963">Cytoplasm</keyword>
<keyword evidence="4 7" id="KW-0489">Methyltransferase</keyword>
<evidence type="ECO:0000256" key="2">
    <source>
        <dbReference type="ARBA" id="ARBA00005369"/>
    </source>
</evidence>
<dbReference type="RefSeq" id="XP_006812306.1">
    <property type="nucleotide sequence ID" value="XM_006812243.1"/>
</dbReference>
<dbReference type="SUPFAM" id="SSF53335">
    <property type="entry name" value="S-adenosyl-L-methionine-dependent methyltransferases"/>
    <property type="match status" value="1"/>
</dbReference>
<sequence>MAWKSSGTNHQELINRLRQNGIIKHDNVYDAMMAVDRGKYSKYNPYMDSPQSIGYAATISAPHMHAHALELLSNHLHEGSKALDVGSGTGYLTVCMALMCGETGKAIGIDHIPEIVEESKKNVNRTHSQLVESGRLKLLAGDGRKGFLEEAPFDAIHVGAAAEQVPQALLDQLKPGGRLIIPVGPQGNNQMLEQHDKLDDGSIVKKNLMGVIYVPLTSKEKQWSGRCVSM</sequence>
<name>A0ABM0LX15_SACKO</name>
<proteinExistence type="inferred from homology"/>
<dbReference type="PANTHER" id="PTHR11579">
    <property type="entry name" value="PROTEIN-L-ISOASPARTATE O-METHYLTRANSFERASE"/>
    <property type="match status" value="1"/>
</dbReference>